<evidence type="ECO:0000313" key="5">
    <source>
        <dbReference type="Proteomes" id="UP001189122"/>
    </source>
</evidence>
<gene>
    <name evidence="4" type="ORF">SI7747_14017545</name>
</gene>
<keyword evidence="1" id="KW-0479">Metal-binding</keyword>
<dbReference type="PANTHER" id="PTHR31717">
    <property type="entry name" value="ZINC FINGER PROTEIN CONSTANS-LIKE 10"/>
    <property type="match status" value="1"/>
</dbReference>
<name>A0A7I8JM12_SPIIN</name>
<reference evidence="4 5" key="1">
    <citation type="submission" date="2019-12" db="EMBL/GenBank/DDBJ databases">
        <authorList>
            <person name="Scholz U."/>
            <person name="Mascher M."/>
            <person name="Fiebig A."/>
        </authorList>
    </citation>
    <scope>NUCLEOTIDE SEQUENCE</scope>
</reference>
<evidence type="ECO:0000256" key="2">
    <source>
        <dbReference type="SAM" id="MobiDB-lite"/>
    </source>
</evidence>
<dbReference type="EMBL" id="LR743601">
    <property type="protein sequence ID" value="CAA2631897.1"/>
    <property type="molecule type" value="Genomic_DNA"/>
</dbReference>
<keyword evidence="1" id="KW-0863">Zinc-finger</keyword>
<dbReference type="GO" id="GO:0008270">
    <property type="term" value="F:zinc ion binding"/>
    <property type="evidence" value="ECO:0007669"/>
    <property type="project" value="UniProtKB-KW"/>
</dbReference>
<dbReference type="Proteomes" id="UP001189122">
    <property type="component" value="Unassembled WGS sequence"/>
</dbReference>
<feature type="region of interest" description="Disordered" evidence="2">
    <location>
        <begin position="51"/>
        <end position="120"/>
    </location>
</feature>
<sequence length="120" mass="13023">MEARRACELCEGEAAVHCESDSAFLCWACDAAVHGANFLVARHRRRSRCRNAAPLTSLTRGPSLGPPSSPSSSSATPATPSRRTTPRSRIPILSRLRARRPRCALPPLPPTSPALNLERR</sequence>
<evidence type="ECO:0000256" key="1">
    <source>
        <dbReference type="PROSITE-ProRule" id="PRU00024"/>
    </source>
</evidence>
<proteinExistence type="predicted"/>
<dbReference type="AlphaFoldDB" id="A0A7I8JM12"/>
<protein>
    <recommendedName>
        <fullName evidence="3">B box-type domain-containing protein</fullName>
    </recommendedName>
</protein>
<keyword evidence="5" id="KW-1185">Reference proteome</keyword>
<dbReference type="EMBL" id="CACRZD030000014">
    <property type="protein sequence ID" value="CAA6671140.1"/>
    <property type="molecule type" value="Genomic_DNA"/>
</dbReference>
<dbReference type="SMART" id="SM00336">
    <property type="entry name" value="BBOX"/>
    <property type="match status" value="1"/>
</dbReference>
<dbReference type="PANTHER" id="PTHR31717:SF60">
    <property type="entry name" value="B-BOX TYPE ZINC FINGER FAMILY PROTEIN"/>
    <property type="match status" value="1"/>
</dbReference>
<dbReference type="PROSITE" id="PS50119">
    <property type="entry name" value="ZF_BBOX"/>
    <property type="match status" value="1"/>
</dbReference>
<evidence type="ECO:0000313" key="4">
    <source>
        <dbReference type="EMBL" id="CAA2631897.1"/>
    </source>
</evidence>
<dbReference type="InterPro" id="IPR000315">
    <property type="entry name" value="Znf_B-box"/>
</dbReference>
<feature type="compositionally biased region" description="Low complexity" evidence="2">
    <location>
        <begin position="70"/>
        <end position="95"/>
    </location>
</feature>
<feature type="domain" description="B box-type" evidence="3">
    <location>
        <begin position="2"/>
        <end position="48"/>
    </location>
</feature>
<organism evidence="4">
    <name type="scientific">Spirodela intermedia</name>
    <name type="common">Intermediate duckweed</name>
    <dbReference type="NCBI Taxonomy" id="51605"/>
    <lineage>
        <taxon>Eukaryota</taxon>
        <taxon>Viridiplantae</taxon>
        <taxon>Streptophyta</taxon>
        <taxon>Embryophyta</taxon>
        <taxon>Tracheophyta</taxon>
        <taxon>Spermatophyta</taxon>
        <taxon>Magnoliopsida</taxon>
        <taxon>Liliopsida</taxon>
        <taxon>Araceae</taxon>
        <taxon>Lemnoideae</taxon>
        <taxon>Spirodela</taxon>
    </lineage>
</organism>
<evidence type="ECO:0000259" key="3">
    <source>
        <dbReference type="PROSITE" id="PS50119"/>
    </source>
</evidence>
<accession>A0A7I8JM12</accession>
<keyword evidence="1" id="KW-0862">Zinc</keyword>